<accession>A0A517NTT1</accession>
<organism evidence="2 3">
    <name type="scientific">Stieleria marina</name>
    <dbReference type="NCBI Taxonomy" id="1930275"/>
    <lineage>
        <taxon>Bacteria</taxon>
        <taxon>Pseudomonadati</taxon>
        <taxon>Planctomycetota</taxon>
        <taxon>Planctomycetia</taxon>
        <taxon>Pirellulales</taxon>
        <taxon>Pirellulaceae</taxon>
        <taxon>Stieleria</taxon>
    </lineage>
</organism>
<evidence type="ECO:0000313" key="3">
    <source>
        <dbReference type="Proteomes" id="UP000319817"/>
    </source>
</evidence>
<sequence>MVFIDPNDPESVEQASEILRSQIHVFVGSLKRAIYASWLRLKDVNAVETMYQRIFTHAMDDFRRDPDDYMRSLETEPADASDQSTADPTTTMRASEQQLRIVL</sequence>
<feature type="compositionally biased region" description="Polar residues" evidence="1">
    <location>
        <begin position="81"/>
        <end position="103"/>
    </location>
</feature>
<evidence type="ECO:0000313" key="2">
    <source>
        <dbReference type="EMBL" id="QDT10534.1"/>
    </source>
</evidence>
<proteinExistence type="predicted"/>
<protein>
    <submittedName>
        <fullName evidence="2">Uncharacterized protein</fullName>
    </submittedName>
</protein>
<gene>
    <name evidence="2" type="ORF">K239x_24910</name>
</gene>
<feature type="compositionally biased region" description="Basic and acidic residues" evidence="1">
    <location>
        <begin position="63"/>
        <end position="74"/>
    </location>
</feature>
<feature type="region of interest" description="Disordered" evidence="1">
    <location>
        <begin position="63"/>
        <end position="103"/>
    </location>
</feature>
<evidence type="ECO:0000256" key="1">
    <source>
        <dbReference type="SAM" id="MobiDB-lite"/>
    </source>
</evidence>
<dbReference type="EMBL" id="CP036526">
    <property type="protein sequence ID" value="QDT10534.1"/>
    <property type="molecule type" value="Genomic_DNA"/>
</dbReference>
<name>A0A517NTT1_9BACT</name>
<reference evidence="2 3" key="1">
    <citation type="submission" date="2019-02" db="EMBL/GenBank/DDBJ databases">
        <title>Deep-cultivation of Planctomycetes and their phenomic and genomic characterization uncovers novel biology.</title>
        <authorList>
            <person name="Wiegand S."/>
            <person name="Jogler M."/>
            <person name="Boedeker C."/>
            <person name="Pinto D."/>
            <person name="Vollmers J."/>
            <person name="Rivas-Marin E."/>
            <person name="Kohn T."/>
            <person name="Peeters S.H."/>
            <person name="Heuer A."/>
            <person name="Rast P."/>
            <person name="Oberbeckmann S."/>
            <person name="Bunk B."/>
            <person name="Jeske O."/>
            <person name="Meyerdierks A."/>
            <person name="Storesund J.E."/>
            <person name="Kallscheuer N."/>
            <person name="Luecker S."/>
            <person name="Lage O.M."/>
            <person name="Pohl T."/>
            <person name="Merkel B.J."/>
            <person name="Hornburger P."/>
            <person name="Mueller R.-W."/>
            <person name="Bruemmer F."/>
            <person name="Labrenz M."/>
            <person name="Spormann A.M."/>
            <person name="Op den Camp H."/>
            <person name="Overmann J."/>
            <person name="Amann R."/>
            <person name="Jetten M.S.M."/>
            <person name="Mascher T."/>
            <person name="Medema M.H."/>
            <person name="Devos D.P."/>
            <person name="Kaster A.-K."/>
            <person name="Ovreas L."/>
            <person name="Rohde M."/>
            <person name="Galperin M.Y."/>
            <person name="Jogler C."/>
        </authorList>
    </citation>
    <scope>NUCLEOTIDE SEQUENCE [LARGE SCALE GENOMIC DNA]</scope>
    <source>
        <strain evidence="2 3">K23_9</strain>
    </source>
</reference>
<dbReference type="AlphaFoldDB" id="A0A517NTT1"/>
<dbReference type="Proteomes" id="UP000319817">
    <property type="component" value="Chromosome"/>
</dbReference>
<keyword evidence="3" id="KW-1185">Reference proteome</keyword>